<dbReference type="SUPFAM" id="SSF53383">
    <property type="entry name" value="PLP-dependent transferases"/>
    <property type="match status" value="1"/>
</dbReference>
<dbReference type="OrthoDB" id="5978656at2759"/>
<reference evidence="3 4" key="1">
    <citation type="submission" date="2018-05" db="EMBL/GenBank/DDBJ databases">
        <title>Draft genome sequence of Scytalidium lignicola DSM 105466, a ubiquitous saprotrophic fungus.</title>
        <authorList>
            <person name="Buettner E."/>
            <person name="Gebauer A.M."/>
            <person name="Hofrichter M."/>
            <person name="Liers C."/>
            <person name="Kellner H."/>
        </authorList>
    </citation>
    <scope>NUCLEOTIDE SEQUENCE [LARGE SCALE GENOMIC DNA]</scope>
    <source>
        <strain evidence="3 4">DSM 105466</strain>
    </source>
</reference>
<name>A0A3E2H9L1_SCYLI</name>
<dbReference type="EMBL" id="NCSJ02000108">
    <property type="protein sequence ID" value="RFU30136.1"/>
    <property type="molecule type" value="Genomic_DNA"/>
</dbReference>
<gene>
    <name evidence="3" type="ORF">B7463_g6215</name>
</gene>
<feature type="non-terminal residue" evidence="3">
    <location>
        <position position="1"/>
    </location>
</feature>
<dbReference type="PANTHER" id="PTHR43586">
    <property type="entry name" value="CYSTEINE DESULFURASE"/>
    <property type="match status" value="1"/>
</dbReference>
<dbReference type="OMA" id="NHAYGWL"/>
<keyword evidence="1" id="KW-0663">Pyridoxal phosphate</keyword>
<dbReference type="Gene3D" id="3.90.1150.10">
    <property type="entry name" value="Aspartate Aminotransferase, domain 1"/>
    <property type="match status" value="1"/>
</dbReference>
<sequence length="420" mass="46101">MGSVLTEAITVVDSIRDENLSFTDKSFAFGDEVSMSKLRSLAPIAATPGQTYLNAAFQPPMNLRVRKALDTFLEEAITLPHPKPIWQQRAAEAQDKLARYLNVPTSSLTFTRDTTEGLNLFQRSIEFQPGSNVVILEDEHPNHAYGWLGLVNQGLEVKRIGMNGATFANANTFAPFVDKKTVAIGISSVMFHTGQMNDIKDISATYKPRGIHILVDITQHIGVAPIDLTSWNVSAVAFACHKGLASPNGLGGLYINPVVLKSLKPAPPIVGAGAIANLPASLVADPNVKYHETTKRYEHLNTSLLAAAALKASLTLITEEIGVERLERYLRSLGRELALRCQRLGVKVVGSELASRRAPHVYVLVLLHPGWQKHFQDEKVYVSHYRCGVRVSFGFYNIVEDIDAFARSIQRGIENGIPPE</sequence>
<dbReference type="InterPro" id="IPR015421">
    <property type="entry name" value="PyrdxlP-dep_Trfase_major"/>
</dbReference>
<organism evidence="3 4">
    <name type="scientific">Scytalidium lignicola</name>
    <name type="common">Hyphomycete</name>
    <dbReference type="NCBI Taxonomy" id="5539"/>
    <lineage>
        <taxon>Eukaryota</taxon>
        <taxon>Fungi</taxon>
        <taxon>Dikarya</taxon>
        <taxon>Ascomycota</taxon>
        <taxon>Pezizomycotina</taxon>
        <taxon>Leotiomycetes</taxon>
        <taxon>Leotiomycetes incertae sedis</taxon>
        <taxon>Scytalidium</taxon>
    </lineage>
</organism>
<dbReference type="PANTHER" id="PTHR43586:SF8">
    <property type="entry name" value="CYSTEINE DESULFURASE 1, CHLOROPLASTIC"/>
    <property type="match status" value="1"/>
</dbReference>
<comment type="caution">
    <text evidence="3">The sequence shown here is derived from an EMBL/GenBank/DDBJ whole genome shotgun (WGS) entry which is preliminary data.</text>
</comment>
<dbReference type="AlphaFoldDB" id="A0A3E2H9L1"/>
<feature type="non-terminal residue" evidence="3">
    <location>
        <position position="420"/>
    </location>
</feature>
<dbReference type="STRING" id="5539.A0A3E2H9L1"/>
<evidence type="ECO:0000259" key="2">
    <source>
        <dbReference type="Pfam" id="PF00266"/>
    </source>
</evidence>
<dbReference type="InterPro" id="IPR015422">
    <property type="entry name" value="PyrdxlP-dep_Trfase_small"/>
</dbReference>
<dbReference type="InterPro" id="IPR015424">
    <property type="entry name" value="PyrdxlP-dep_Trfase"/>
</dbReference>
<keyword evidence="4" id="KW-1185">Reference proteome</keyword>
<evidence type="ECO:0000313" key="4">
    <source>
        <dbReference type="Proteomes" id="UP000258309"/>
    </source>
</evidence>
<proteinExistence type="predicted"/>
<dbReference type="Pfam" id="PF00266">
    <property type="entry name" value="Aminotran_5"/>
    <property type="match status" value="1"/>
</dbReference>
<evidence type="ECO:0000256" key="1">
    <source>
        <dbReference type="ARBA" id="ARBA00022898"/>
    </source>
</evidence>
<feature type="domain" description="Aminotransferase class V" evidence="2">
    <location>
        <begin position="88"/>
        <end position="405"/>
    </location>
</feature>
<accession>A0A3E2H9L1</accession>
<dbReference type="Proteomes" id="UP000258309">
    <property type="component" value="Unassembled WGS sequence"/>
</dbReference>
<evidence type="ECO:0000313" key="3">
    <source>
        <dbReference type="EMBL" id="RFU30136.1"/>
    </source>
</evidence>
<dbReference type="Gene3D" id="3.40.640.10">
    <property type="entry name" value="Type I PLP-dependent aspartate aminotransferase-like (Major domain)"/>
    <property type="match status" value="1"/>
</dbReference>
<protein>
    <recommendedName>
        <fullName evidence="2">Aminotransferase class V domain-containing protein</fullName>
    </recommendedName>
</protein>
<dbReference type="InterPro" id="IPR000192">
    <property type="entry name" value="Aminotrans_V_dom"/>
</dbReference>